<evidence type="ECO:0000313" key="1">
    <source>
        <dbReference type="EMBL" id="KAK0157126.1"/>
    </source>
</evidence>
<feature type="non-terminal residue" evidence="1">
    <location>
        <position position="1"/>
    </location>
</feature>
<gene>
    <name evidence="1" type="ORF">PV327_011371</name>
</gene>
<name>A0AA39EXR3_MICHY</name>
<keyword evidence="2" id="KW-1185">Reference proteome</keyword>
<dbReference type="AlphaFoldDB" id="A0AA39EXR3"/>
<reference evidence="1" key="1">
    <citation type="journal article" date="2023" name="bioRxiv">
        <title>Scaffold-level genome assemblies of two parasitoid biocontrol wasps reveal the parthenogenesis mechanism and an associated novel virus.</title>
        <authorList>
            <person name="Inwood S."/>
            <person name="Skelly J."/>
            <person name="Guhlin J."/>
            <person name="Harrop T."/>
            <person name="Goldson S."/>
            <person name="Dearden P."/>
        </authorList>
    </citation>
    <scope>NUCLEOTIDE SEQUENCE</scope>
    <source>
        <strain evidence="1">Lincoln</strain>
        <tissue evidence="1">Whole body</tissue>
    </source>
</reference>
<sequence>MLLCHEDGTPHKTQKFVLVELIKSNSTQDEVPRRFDAVIFDGFYLLHTMKNIPQTFVLGNNDIIENNKEIFVILEKFVCHMYGMKDERVNDARYEKFLATYKTSGTKIFTKKIINYDSSNLPSYQSELQQQLLRALYITNIWRNSHSKNPTILSPEHYGWNLNNNKYDFNWFEGDTVPSSIYEILSQQPIDTDENESDEPEEHNA</sequence>
<evidence type="ECO:0000313" key="2">
    <source>
        <dbReference type="Proteomes" id="UP001168972"/>
    </source>
</evidence>
<organism evidence="1 2">
    <name type="scientific">Microctonus hyperodae</name>
    <name type="common">Parasitoid wasp</name>
    <dbReference type="NCBI Taxonomy" id="165561"/>
    <lineage>
        <taxon>Eukaryota</taxon>
        <taxon>Metazoa</taxon>
        <taxon>Ecdysozoa</taxon>
        <taxon>Arthropoda</taxon>
        <taxon>Hexapoda</taxon>
        <taxon>Insecta</taxon>
        <taxon>Pterygota</taxon>
        <taxon>Neoptera</taxon>
        <taxon>Endopterygota</taxon>
        <taxon>Hymenoptera</taxon>
        <taxon>Apocrita</taxon>
        <taxon>Ichneumonoidea</taxon>
        <taxon>Braconidae</taxon>
        <taxon>Euphorinae</taxon>
        <taxon>Microctonus</taxon>
    </lineage>
</organism>
<proteinExistence type="predicted"/>
<protein>
    <submittedName>
        <fullName evidence="1">Uncharacterized protein</fullName>
    </submittedName>
</protein>
<accession>A0AA39EXR3</accession>
<dbReference type="Proteomes" id="UP001168972">
    <property type="component" value="Unassembled WGS sequence"/>
</dbReference>
<reference evidence="1" key="2">
    <citation type="submission" date="2023-03" db="EMBL/GenBank/DDBJ databases">
        <authorList>
            <person name="Inwood S.N."/>
            <person name="Skelly J.G."/>
            <person name="Guhlin J."/>
            <person name="Harrop T.W.R."/>
            <person name="Goldson S.G."/>
            <person name="Dearden P.K."/>
        </authorList>
    </citation>
    <scope>NUCLEOTIDE SEQUENCE</scope>
    <source>
        <strain evidence="1">Lincoln</strain>
        <tissue evidence="1">Whole body</tissue>
    </source>
</reference>
<comment type="caution">
    <text evidence="1">The sequence shown here is derived from an EMBL/GenBank/DDBJ whole genome shotgun (WGS) entry which is preliminary data.</text>
</comment>
<dbReference type="EMBL" id="JAQQBR010002296">
    <property type="protein sequence ID" value="KAK0157126.1"/>
    <property type="molecule type" value="Genomic_DNA"/>
</dbReference>